<dbReference type="Proteomes" id="UP000016936">
    <property type="component" value="Unassembled WGS sequence"/>
</dbReference>
<name>M2SL14_COCH5</name>
<accession>M2SL14</accession>
<proteinExistence type="predicted"/>
<dbReference type="HOGENOM" id="CLU_1704058_0_0_1"/>
<evidence type="ECO:0000256" key="1">
    <source>
        <dbReference type="SAM" id="MobiDB-lite"/>
    </source>
</evidence>
<reference evidence="3" key="2">
    <citation type="journal article" date="2013" name="PLoS Genet.">
        <title>Comparative genome structure, secondary metabolite, and effector coding capacity across Cochliobolus pathogens.</title>
        <authorList>
            <person name="Condon B.J."/>
            <person name="Leng Y."/>
            <person name="Wu D."/>
            <person name="Bushley K.E."/>
            <person name="Ohm R.A."/>
            <person name="Otillar R."/>
            <person name="Martin J."/>
            <person name="Schackwitz W."/>
            <person name="Grimwood J."/>
            <person name="MohdZainudin N."/>
            <person name="Xue C."/>
            <person name="Wang R."/>
            <person name="Manning V.A."/>
            <person name="Dhillon B."/>
            <person name="Tu Z.J."/>
            <person name="Steffenson B.J."/>
            <person name="Salamov A."/>
            <person name="Sun H."/>
            <person name="Lowry S."/>
            <person name="LaButti K."/>
            <person name="Han J."/>
            <person name="Copeland A."/>
            <person name="Lindquist E."/>
            <person name="Barry K."/>
            <person name="Schmutz J."/>
            <person name="Baker S.E."/>
            <person name="Ciuffetti L.M."/>
            <person name="Grigoriev I.V."/>
            <person name="Zhong S."/>
            <person name="Turgeon B.G."/>
        </authorList>
    </citation>
    <scope>NUCLEOTIDE SEQUENCE [LARGE SCALE GENOMIC DNA]</scope>
    <source>
        <strain evidence="3">C5 / ATCC 48332 / race O</strain>
    </source>
</reference>
<protein>
    <submittedName>
        <fullName evidence="2">Uncharacterized protein</fullName>
    </submittedName>
</protein>
<feature type="region of interest" description="Disordered" evidence="1">
    <location>
        <begin position="1"/>
        <end position="32"/>
    </location>
</feature>
<gene>
    <name evidence="2" type="ORF">COCHEDRAFT_1035076</name>
</gene>
<dbReference type="EMBL" id="KB445586">
    <property type="protein sequence ID" value="EMD86010.1"/>
    <property type="molecule type" value="Genomic_DNA"/>
</dbReference>
<sequence>MAPTSAADPHQLGLTGNCTQLPPPEPNPTSNSRVRNCIVQNSPFASQTVGMNTVPQENLPVLPRNVYLSRRADWLLAPIARGPRDASFPLWEANGGAWDKGTWVAGKGLGVWEMRDLVFGEDGLHTATAQARDLGMSQLLLWRSGGLIGFLRVY</sequence>
<reference evidence="2 3" key="1">
    <citation type="journal article" date="2012" name="PLoS Pathog.">
        <title>Diverse lifestyles and strategies of plant pathogenesis encoded in the genomes of eighteen Dothideomycetes fungi.</title>
        <authorList>
            <person name="Ohm R.A."/>
            <person name="Feau N."/>
            <person name="Henrissat B."/>
            <person name="Schoch C.L."/>
            <person name="Horwitz B.A."/>
            <person name="Barry K.W."/>
            <person name="Condon B.J."/>
            <person name="Copeland A.C."/>
            <person name="Dhillon B."/>
            <person name="Glaser F."/>
            <person name="Hesse C.N."/>
            <person name="Kosti I."/>
            <person name="LaButti K."/>
            <person name="Lindquist E.A."/>
            <person name="Lucas S."/>
            <person name="Salamov A.A."/>
            <person name="Bradshaw R.E."/>
            <person name="Ciuffetti L."/>
            <person name="Hamelin R.C."/>
            <person name="Kema G.H.J."/>
            <person name="Lawrence C."/>
            <person name="Scott J.A."/>
            <person name="Spatafora J.W."/>
            <person name="Turgeon B.G."/>
            <person name="de Wit P.J.G.M."/>
            <person name="Zhong S."/>
            <person name="Goodwin S.B."/>
            <person name="Grigoriev I.V."/>
        </authorList>
    </citation>
    <scope>NUCLEOTIDE SEQUENCE [LARGE SCALE GENOMIC DNA]</scope>
    <source>
        <strain evidence="3">C5 / ATCC 48332 / race O</strain>
    </source>
</reference>
<keyword evidence="3" id="KW-1185">Reference proteome</keyword>
<evidence type="ECO:0000313" key="3">
    <source>
        <dbReference type="Proteomes" id="UP000016936"/>
    </source>
</evidence>
<evidence type="ECO:0000313" key="2">
    <source>
        <dbReference type="EMBL" id="EMD86010.1"/>
    </source>
</evidence>
<dbReference type="AlphaFoldDB" id="M2SL14"/>
<organism evidence="2 3">
    <name type="scientific">Cochliobolus heterostrophus (strain C5 / ATCC 48332 / race O)</name>
    <name type="common">Southern corn leaf blight fungus</name>
    <name type="synonym">Bipolaris maydis</name>
    <dbReference type="NCBI Taxonomy" id="701091"/>
    <lineage>
        <taxon>Eukaryota</taxon>
        <taxon>Fungi</taxon>
        <taxon>Dikarya</taxon>
        <taxon>Ascomycota</taxon>
        <taxon>Pezizomycotina</taxon>
        <taxon>Dothideomycetes</taxon>
        <taxon>Pleosporomycetidae</taxon>
        <taxon>Pleosporales</taxon>
        <taxon>Pleosporineae</taxon>
        <taxon>Pleosporaceae</taxon>
        <taxon>Bipolaris</taxon>
    </lineage>
</organism>